<proteinExistence type="inferred from homology"/>
<keyword evidence="3" id="KW-0547">Nucleotide-binding</keyword>
<dbReference type="GO" id="GO:0140359">
    <property type="term" value="F:ABC-type transporter activity"/>
    <property type="evidence" value="ECO:0007669"/>
    <property type="project" value="InterPro"/>
</dbReference>
<dbReference type="Gene3D" id="3.40.50.300">
    <property type="entry name" value="P-loop containing nucleotide triphosphate hydrolases"/>
    <property type="match status" value="1"/>
</dbReference>
<protein>
    <submittedName>
        <fullName evidence="6">Sugar ABC transporter ATPase</fullName>
    </submittedName>
</protein>
<reference evidence="6 7" key="1">
    <citation type="submission" date="2013-09" db="EMBL/GenBank/DDBJ databases">
        <title>High correlation between genotypes and phenotypes of environmental bacteria Comamonas testosteroni strains.</title>
        <authorList>
            <person name="Liu L."/>
            <person name="Zhu W."/>
            <person name="Xia X."/>
            <person name="Xu B."/>
            <person name="Luo M."/>
            <person name="Wang G."/>
        </authorList>
    </citation>
    <scope>NUCLEOTIDE SEQUENCE [LARGE SCALE GENOMIC DNA]</scope>
    <source>
        <strain evidence="6 7">JL40</strain>
    </source>
</reference>
<dbReference type="InterPro" id="IPR027417">
    <property type="entry name" value="P-loop_NTPase"/>
</dbReference>
<dbReference type="PANTHER" id="PTHR46743">
    <property type="entry name" value="TEICHOIC ACIDS EXPORT ATP-BINDING PROTEIN TAGH"/>
    <property type="match status" value="1"/>
</dbReference>
<dbReference type="GO" id="GO:0016887">
    <property type="term" value="F:ATP hydrolysis activity"/>
    <property type="evidence" value="ECO:0007669"/>
    <property type="project" value="InterPro"/>
</dbReference>
<keyword evidence="4" id="KW-0067">ATP-binding</keyword>
<evidence type="ECO:0000259" key="5">
    <source>
        <dbReference type="PROSITE" id="PS50893"/>
    </source>
</evidence>
<dbReference type="Proteomes" id="UP000029553">
    <property type="component" value="Unassembled WGS sequence"/>
</dbReference>
<keyword evidence="2" id="KW-0813">Transport</keyword>
<dbReference type="EMBL" id="AWOR01000042">
    <property type="protein sequence ID" value="KGH30601.1"/>
    <property type="molecule type" value="Genomic_DNA"/>
</dbReference>
<dbReference type="GO" id="GO:0005524">
    <property type="term" value="F:ATP binding"/>
    <property type="evidence" value="ECO:0007669"/>
    <property type="project" value="UniProtKB-KW"/>
</dbReference>
<evidence type="ECO:0000313" key="7">
    <source>
        <dbReference type="Proteomes" id="UP000029553"/>
    </source>
</evidence>
<dbReference type="RefSeq" id="WP_034368049.1">
    <property type="nucleotide sequence ID" value="NZ_AWOR01000042.1"/>
</dbReference>
<evidence type="ECO:0000313" key="6">
    <source>
        <dbReference type="EMBL" id="KGH30601.1"/>
    </source>
</evidence>
<sequence length="223" mass="24407">MIIVEDVHKRYQTPHGAGRWILKGVNLTIPANVSVGLVGRNGAGKSTLLNLIGGVDTPTRGLVERRSRVSWPMGYGGGLQGSLTGRQNAKFVCRLHGFGDAPAMVDRIDYIEEFAELGSSFDEPVRTYSSGMKSRLQFGLSLAFDFDVYISDEATSAGDASFRKKASDAFKRIADRSGLIMVSHSDGTLREFCQAGIWLHEGQAHWFDSIEDALKNYKDSIAT</sequence>
<comment type="caution">
    <text evidence="6">The sequence shown here is derived from an EMBL/GenBank/DDBJ whole genome shotgun (WGS) entry which is preliminary data.</text>
</comment>
<dbReference type="InterPro" id="IPR015860">
    <property type="entry name" value="ABC_transpr_TagH-like"/>
</dbReference>
<dbReference type="Pfam" id="PF00005">
    <property type="entry name" value="ABC_tran"/>
    <property type="match status" value="1"/>
</dbReference>
<dbReference type="SUPFAM" id="SSF52540">
    <property type="entry name" value="P-loop containing nucleoside triphosphate hydrolases"/>
    <property type="match status" value="1"/>
</dbReference>
<feature type="domain" description="ABC transporter" evidence="5">
    <location>
        <begin position="2"/>
        <end position="223"/>
    </location>
</feature>
<gene>
    <name evidence="6" type="ORF">P353_08940</name>
</gene>
<evidence type="ECO:0000256" key="1">
    <source>
        <dbReference type="ARBA" id="ARBA00005417"/>
    </source>
</evidence>
<evidence type="ECO:0000256" key="2">
    <source>
        <dbReference type="ARBA" id="ARBA00022448"/>
    </source>
</evidence>
<dbReference type="PROSITE" id="PS50893">
    <property type="entry name" value="ABC_TRANSPORTER_2"/>
    <property type="match status" value="1"/>
</dbReference>
<name>A0A096FJS3_COMTE</name>
<comment type="similarity">
    <text evidence="1">Belongs to the ABC transporter superfamily.</text>
</comment>
<dbReference type="GO" id="GO:0016020">
    <property type="term" value="C:membrane"/>
    <property type="evidence" value="ECO:0007669"/>
    <property type="project" value="InterPro"/>
</dbReference>
<dbReference type="InterPro" id="IPR017871">
    <property type="entry name" value="ABC_transporter-like_CS"/>
</dbReference>
<dbReference type="InterPro" id="IPR003439">
    <property type="entry name" value="ABC_transporter-like_ATP-bd"/>
</dbReference>
<dbReference type="CDD" id="cd03220">
    <property type="entry name" value="ABC_KpsT_Wzt"/>
    <property type="match status" value="1"/>
</dbReference>
<dbReference type="AlphaFoldDB" id="A0A096FJS3"/>
<dbReference type="PROSITE" id="PS00211">
    <property type="entry name" value="ABC_TRANSPORTER_1"/>
    <property type="match status" value="1"/>
</dbReference>
<dbReference type="InterPro" id="IPR050683">
    <property type="entry name" value="Bact_Polysacc_Export_ATP-bd"/>
</dbReference>
<organism evidence="6 7">
    <name type="scientific">Comamonas testosteroni</name>
    <name type="common">Pseudomonas testosteroni</name>
    <dbReference type="NCBI Taxonomy" id="285"/>
    <lineage>
        <taxon>Bacteria</taxon>
        <taxon>Pseudomonadati</taxon>
        <taxon>Pseudomonadota</taxon>
        <taxon>Betaproteobacteria</taxon>
        <taxon>Burkholderiales</taxon>
        <taxon>Comamonadaceae</taxon>
        <taxon>Comamonas</taxon>
    </lineage>
</organism>
<dbReference type="PANTHER" id="PTHR46743:SF2">
    <property type="entry name" value="TEICHOIC ACIDS EXPORT ATP-BINDING PROTEIN TAGH"/>
    <property type="match status" value="1"/>
</dbReference>
<evidence type="ECO:0000256" key="4">
    <source>
        <dbReference type="ARBA" id="ARBA00022840"/>
    </source>
</evidence>
<evidence type="ECO:0000256" key="3">
    <source>
        <dbReference type="ARBA" id="ARBA00022741"/>
    </source>
</evidence>
<accession>A0A096FJS3</accession>